<dbReference type="RefSeq" id="WP_093203078.1">
    <property type="nucleotide sequence ID" value="NZ_FNGS01000005.1"/>
</dbReference>
<keyword evidence="1" id="KW-1133">Transmembrane helix</keyword>
<evidence type="ECO:0008006" key="4">
    <source>
        <dbReference type="Google" id="ProtNLM"/>
    </source>
</evidence>
<feature type="transmembrane region" description="Helical" evidence="1">
    <location>
        <begin position="110"/>
        <end position="130"/>
    </location>
</feature>
<protein>
    <recommendedName>
        <fullName evidence="4">YhhN-like protein</fullName>
    </recommendedName>
</protein>
<evidence type="ECO:0000313" key="3">
    <source>
        <dbReference type="Proteomes" id="UP000198901"/>
    </source>
</evidence>
<keyword evidence="1" id="KW-0472">Membrane</keyword>
<keyword evidence="3" id="KW-1185">Reference proteome</keyword>
<feature type="transmembrane region" description="Helical" evidence="1">
    <location>
        <begin position="84"/>
        <end position="104"/>
    </location>
</feature>
<dbReference type="Proteomes" id="UP000198901">
    <property type="component" value="Unassembled WGS sequence"/>
</dbReference>
<evidence type="ECO:0000313" key="2">
    <source>
        <dbReference type="EMBL" id="SDM17810.1"/>
    </source>
</evidence>
<feature type="transmembrane region" description="Helical" evidence="1">
    <location>
        <begin position="58"/>
        <end position="77"/>
    </location>
</feature>
<feature type="transmembrane region" description="Helical" evidence="1">
    <location>
        <begin position="6"/>
        <end position="23"/>
    </location>
</feature>
<dbReference type="STRING" id="563176.SAMN04488090_2720"/>
<dbReference type="OrthoDB" id="946849at2"/>
<name>A0A1G9R3W3_9BACT</name>
<feature type="transmembrane region" description="Helical" evidence="1">
    <location>
        <begin position="142"/>
        <end position="165"/>
    </location>
</feature>
<evidence type="ECO:0000256" key="1">
    <source>
        <dbReference type="SAM" id="Phobius"/>
    </source>
</evidence>
<sequence>MSWYFAPYYLILAAGVIIGAWRYKTLPNSLRFLFWTFCAATVTEYVALFQILRYQNNLLVYHLYMPVAFTLYCLTYYSEIGNRIILYSIGFFLVFYGINISLWQPFLTKFGSNSAILMLVLTTIWVLWYFRRLLANPEEKHLKNYALFPASCGLLLFNTSTLIVFSAHDILSEQEYIAAFPVFNIIRQVANDILYSTFILSFIGKKVTLRPQT</sequence>
<proteinExistence type="predicted"/>
<organism evidence="2 3">
    <name type="scientific">Siphonobacter aquaeclarae</name>
    <dbReference type="NCBI Taxonomy" id="563176"/>
    <lineage>
        <taxon>Bacteria</taxon>
        <taxon>Pseudomonadati</taxon>
        <taxon>Bacteroidota</taxon>
        <taxon>Cytophagia</taxon>
        <taxon>Cytophagales</taxon>
        <taxon>Cytophagaceae</taxon>
        <taxon>Siphonobacter</taxon>
    </lineage>
</organism>
<dbReference type="AlphaFoldDB" id="A0A1G9R3W3"/>
<reference evidence="2 3" key="1">
    <citation type="submission" date="2016-10" db="EMBL/GenBank/DDBJ databases">
        <authorList>
            <person name="de Groot N.N."/>
        </authorList>
    </citation>
    <scope>NUCLEOTIDE SEQUENCE [LARGE SCALE GENOMIC DNA]</scope>
    <source>
        <strain evidence="2 3">DSM 21668</strain>
    </source>
</reference>
<feature type="transmembrane region" description="Helical" evidence="1">
    <location>
        <begin position="32"/>
        <end position="52"/>
    </location>
</feature>
<dbReference type="EMBL" id="FNGS01000005">
    <property type="protein sequence ID" value="SDM17810.1"/>
    <property type="molecule type" value="Genomic_DNA"/>
</dbReference>
<accession>A0A1G9R3W3</accession>
<keyword evidence="1" id="KW-0812">Transmembrane</keyword>
<gene>
    <name evidence="2" type="ORF">SAMN04488090_2720</name>
</gene>